<dbReference type="EMBL" id="JAVDWW010000015">
    <property type="protein sequence ID" value="MDR7172897.1"/>
    <property type="molecule type" value="Genomic_DNA"/>
</dbReference>
<feature type="compositionally biased region" description="Basic and acidic residues" evidence="5">
    <location>
        <begin position="42"/>
        <end position="87"/>
    </location>
</feature>
<evidence type="ECO:0000313" key="6">
    <source>
        <dbReference type="EMBL" id="MDR7172897.1"/>
    </source>
</evidence>
<dbReference type="RefSeq" id="WP_310408198.1">
    <property type="nucleotide sequence ID" value="NZ_JAVDWW010000015.1"/>
</dbReference>
<dbReference type="Pfam" id="PF02646">
    <property type="entry name" value="RmuC"/>
    <property type="match status" value="1"/>
</dbReference>
<keyword evidence="3" id="KW-0175">Coiled coil</keyword>
<proteinExistence type="inferred from homology"/>
<evidence type="ECO:0000256" key="4">
    <source>
        <dbReference type="ARBA" id="ARBA00023172"/>
    </source>
</evidence>
<evidence type="ECO:0000313" key="7">
    <source>
        <dbReference type="Proteomes" id="UP001251217"/>
    </source>
</evidence>
<keyword evidence="4" id="KW-0233">DNA recombination</keyword>
<dbReference type="PANTHER" id="PTHR30563:SF0">
    <property type="entry name" value="DNA RECOMBINATION PROTEIN RMUC"/>
    <property type="match status" value="1"/>
</dbReference>
<protein>
    <submittedName>
        <fullName evidence="6">DNA recombination protein RmuC</fullName>
    </submittedName>
</protein>
<gene>
    <name evidence="6" type="ORF">J2W56_006663</name>
</gene>
<evidence type="ECO:0000256" key="5">
    <source>
        <dbReference type="SAM" id="MobiDB-lite"/>
    </source>
</evidence>
<comment type="caution">
    <text evidence="6">The sequence shown here is derived from an EMBL/GenBank/DDBJ whole genome shotgun (WGS) entry which is preliminary data.</text>
</comment>
<name>A0ABU1XQQ2_9NOCA</name>
<accession>A0ABU1XQQ2</accession>
<evidence type="ECO:0000256" key="3">
    <source>
        <dbReference type="ARBA" id="ARBA00023054"/>
    </source>
</evidence>
<dbReference type="PANTHER" id="PTHR30563">
    <property type="entry name" value="DNA RECOMBINATION PROTEIN RMUC"/>
    <property type="match status" value="1"/>
</dbReference>
<comment type="similarity">
    <text evidence="2">Belongs to the RmuC family.</text>
</comment>
<evidence type="ECO:0000256" key="2">
    <source>
        <dbReference type="ARBA" id="ARBA00009840"/>
    </source>
</evidence>
<evidence type="ECO:0000256" key="1">
    <source>
        <dbReference type="ARBA" id="ARBA00003416"/>
    </source>
</evidence>
<dbReference type="InterPro" id="IPR003798">
    <property type="entry name" value="DNA_recombination_RmuC"/>
</dbReference>
<keyword evidence="7" id="KW-1185">Reference proteome</keyword>
<feature type="region of interest" description="Disordered" evidence="5">
    <location>
        <begin position="42"/>
        <end position="90"/>
    </location>
</feature>
<dbReference type="Proteomes" id="UP001251217">
    <property type="component" value="Unassembled WGS sequence"/>
</dbReference>
<organism evidence="6 7">
    <name type="scientific">Nocardia kruczakiae</name>
    <dbReference type="NCBI Taxonomy" id="261477"/>
    <lineage>
        <taxon>Bacteria</taxon>
        <taxon>Bacillati</taxon>
        <taxon>Actinomycetota</taxon>
        <taxon>Actinomycetes</taxon>
        <taxon>Mycobacteriales</taxon>
        <taxon>Nocardiaceae</taxon>
        <taxon>Nocardia</taxon>
    </lineage>
</organism>
<reference evidence="6 7" key="1">
    <citation type="submission" date="2023-07" db="EMBL/GenBank/DDBJ databases">
        <title>Sorghum-associated microbial communities from plants grown in Nebraska, USA.</title>
        <authorList>
            <person name="Schachtman D."/>
        </authorList>
    </citation>
    <scope>NUCLEOTIDE SEQUENCE [LARGE SCALE GENOMIC DNA]</scope>
    <source>
        <strain evidence="6 7">4272</strain>
    </source>
</reference>
<sequence length="496" mass="54981">MIGIGVFVVMVFVVAGLAGGIGYMVGLGRAAVAEEGARREREAAEQMRRERDAVSEGAQAERDSAVAQARTERDAAVEQARQDRDAAVGRAETLQEQVRAEAAARARAEAELVAAQDRFAEQIALLHNEKDSIQQMAAQVLEQSGARLVKQFTELADQRAQATGQELEQRRVAVDELIKPLSTQVQNLTEYVRCVEKDRAGSFASLSEQLQHMRTTSEQLRLSNEQVHKETGRLVTALRQPSTKGKWGERQLRNVVEAAGMLNKVDFAEQQSLTNGDGEQLRPDMVVRIGGEMSIVVDAKSPFQAFLAAHEARDENERIAHMAEHVRYVRGHIDNLTKKEYWTLLERSPEFVVMFMPSDVFLYAAWEQDPTLWEYAASRNVILATPTSLLVLLRSVAAVLRHETAVANIKDAIGTCKEMTKRLRGAAEHLNKLGKKLTLTVSEFNDTVGSMERRVLTQARRVDELQGTDRPIPELITVDAAVRTLALPTAELDAPA</sequence>
<comment type="function">
    <text evidence="1">Involved in DNA recombination.</text>
</comment>